<protein>
    <submittedName>
        <fullName evidence="1">Uncharacterized protein</fullName>
    </submittedName>
</protein>
<dbReference type="Proteomes" id="UP000775213">
    <property type="component" value="Unassembled WGS sequence"/>
</dbReference>
<proteinExistence type="predicted"/>
<reference evidence="1 2" key="1">
    <citation type="journal article" date="2021" name="Hortic Res">
        <title>Chromosome-scale assembly of the Dendrobium chrysotoxum genome enhances the understanding of orchid evolution.</title>
        <authorList>
            <person name="Zhang Y."/>
            <person name="Zhang G.Q."/>
            <person name="Zhang D."/>
            <person name="Liu X.D."/>
            <person name="Xu X.Y."/>
            <person name="Sun W.H."/>
            <person name="Yu X."/>
            <person name="Zhu X."/>
            <person name="Wang Z.W."/>
            <person name="Zhao X."/>
            <person name="Zhong W.Y."/>
            <person name="Chen H."/>
            <person name="Yin W.L."/>
            <person name="Huang T."/>
            <person name="Niu S.C."/>
            <person name="Liu Z.J."/>
        </authorList>
    </citation>
    <scope>NUCLEOTIDE SEQUENCE [LARGE SCALE GENOMIC DNA]</scope>
    <source>
        <strain evidence="1">Lindl</strain>
    </source>
</reference>
<comment type="caution">
    <text evidence="1">The sequence shown here is derived from an EMBL/GenBank/DDBJ whole genome shotgun (WGS) entry which is preliminary data.</text>
</comment>
<name>A0AAV7HR89_DENCH</name>
<dbReference type="EMBL" id="JAGFBR010000001">
    <property type="protein sequence ID" value="KAH0470299.1"/>
    <property type="molecule type" value="Genomic_DNA"/>
</dbReference>
<dbReference type="AlphaFoldDB" id="A0AAV7HR89"/>
<keyword evidence="2" id="KW-1185">Reference proteome</keyword>
<accession>A0AAV7HR89</accession>
<evidence type="ECO:0000313" key="1">
    <source>
        <dbReference type="EMBL" id="KAH0470299.1"/>
    </source>
</evidence>
<evidence type="ECO:0000313" key="2">
    <source>
        <dbReference type="Proteomes" id="UP000775213"/>
    </source>
</evidence>
<sequence>MAGSASWRFLKPPDTRNNRSVFRHRRHKRYRYVMESRLAFDGFQNPVTLSIPLSLDLEVENGGRDRRIQSRRKLSLVDKRGIVYLRSLHLIPLSGFFFLFFSRLLGSSLAGFLFCVIRTFCRSGLCPFLTSQRPIQSYLF</sequence>
<gene>
    <name evidence="1" type="ORF">IEQ34_000022</name>
</gene>
<organism evidence="1 2">
    <name type="scientific">Dendrobium chrysotoxum</name>
    <name type="common">Orchid</name>
    <dbReference type="NCBI Taxonomy" id="161865"/>
    <lineage>
        <taxon>Eukaryota</taxon>
        <taxon>Viridiplantae</taxon>
        <taxon>Streptophyta</taxon>
        <taxon>Embryophyta</taxon>
        <taxon>Tracheophyta</taxon>
        <taxon>Spermatophyta</taxon>
        <taxon>Magnoliopsida</taxon>
        <taxon>Liliopsida</taxon>
        <taxon>Asparagales</taxon>
        <taxon>Orchidaceae</taxon>
        <taxon>Epidendroideae</taxon>
        <taxon>Malaxideae</taxon>
        <taxon>Dendrobiinae</taxon>
        <taxon>Dendrobium</taxon>
    </lineage>
</organism>